<evidence type="ECO:0000256" key="1">
    <source>
        <dbReference type="SAM" id="Phobius"/>
    </source>
</evidence>
<keyword evidence="1" id="KW-0472">Membrane</keyword>
<dbReference type="InterPro" id="IPR009577">
    <property type="entry name" value="Sm_multidrug_ex"/>
</dbReference>
<dbReference type="Pfam" id="PF06695">
    <property type="entry name" value="Sm_multidrug_ex"/>
    <property type="match status" value="1"/>
</dbReference>
<sequence>MRGRGKEDGSRLKEKEVIEKQEVLEQVQAQRILESFLSLDAQVDDARISVQLDDLKLRSALYADLLSAFQSTRNTLVDQILEDSKTAIVARFGKVLFRGLKEKEVIEKQEVLEQVQAQRILESFLSLDAQVDDARISVQLDDLKLRSALYADLLSAFQSTRNTLVDQILEDSKTAIVARFGKVLFRGLKEKEVIEKQEVLEQVQAQRILEMQICFQAFQSTRNTLVDQILEDSKTAIVARFGKVLFRGLKEKEVDREARDADLLSAFQSTRNTLVDQILEDSKTAIVARFGKVLFRGLKEKEVIEKQEVLEQVQAQRILESFLSLDAQVDDARISVQLDDLKLRSALSFQSTRNTLVDQILEDSKTAIVARFGKVLFRGLKEKEVIEKQEVLEQVQAQRILESFLSLDAQVDDARISVQLDDLKLRSALYADLLSAFQSTRNTLVDQILEDSKTAIVARFGKVLFRGLKEKEVIEKQEVLEQVQAQRILESFLSLDAQVDDARISVQLDDLKLRSALYADLLSAFQSTRNTLVDQILEDSKTAIVARFGKVLFREPKEFSHEAQAPNAVVGELVVYGGVGQTDQPRKKWPGQPVLLLSLCSQPCPARRQWHDLAGHPSKASAATVAVIASDSSIKASSFGVKVATFLRGSGWPDEAIVFALATLPVIELRGAIPVGYWMKLSPLLLTVLSILGNMVPVPFIILYLKKFATFVAGKNRTASRFLDMLFERAKEKAGPVEEFQWLGLMLFVAVPFPGTGAWTGAIIASVLDMPFWPAVTANFFGVVGAGLLVNLLVNLGLKYAIITGVLLFIVSTFMWSVLRSLKKSLKSAN</sequence>
<organism evidence="3 4">
    <name type="scientific">Chenopodium quinoa</name>
    <name type="common">Quinoa</name>
    <dbReference type="NCBI Taxonomy" id="63459"/>
    <lineage>
        <taxon>Eukaryota</taxon>
        <taxon>Viridiplantae</taxon>
        <taxon>Streptophyta</taxon>
        <taxon>Embryophyta</taxon>
        <taxon>Tracheophyta</taxon>
        <taxon>Spermatophyta</taxon>
        <taxon>Magnoliopsida</taxon>
        <taxon>eudicotyledons</taxon>
        <taxon>Gunneridae</taxon>
        <taxon>Pentapetalae</taxon>
        <taxon>Caryophyllales</taxon>
        <taxon>Chenopodiaceae</taxon>
        <taxon>Chenopodioideae</taxon>
        <taxon>Atripliceae</taxon>
        <taxon>Chenopodium</taxon>
    </lineage>
</organism>
<proteinExistence type="predicted"/>
<dbReference type="Gramene" id="AUR62026262-RA">
    <property type="protein sequence ID" value="AUR62026262-RA:cds"/>
    <property type="gene ID" value="AUR62026262"/>
</dbReference>
<dbReference type="Proteomes" id="UP000596660">
    <property type="component" value="Unplaced"/>
</dbReference>
<keyword evidence="1" id="KW-0812">Transmembrane</keyword>
<feature type="transmembrane region" description="Helical" evidence="1">
    <location>
        <begin position="684"/>
        <end position="705"/>
    </location>
</feature>
<feature type="domain" description="DUF7903" evidence="2">
    <location>
        <begin position="149"/>
        <end position="206"/>
    </location>
</feature>
<keyword evidence="4" id="KW-1185">Reference proteome</keyword>
<dbReference type="AlphaFoldDB" id="A0A803MAZ5"/>
<protein>
    <recommendedName>
        <fullName evidence="2">DUF7903 domain-containing protein</fullName>
    </recommendedName>
</protein>
<evidence type="ECO:0000313" key="4">
    <source>
        <dbReference type="Proteomes" id="UP000596660"/>
    </source>
</evidence>
<dbReference type="EnsemblPlants" id="AUR62026262-RA">
    <property type="protein sequence ID" value="AUR62026262-RA:cds"/>
    <property type="gene ID" value="AUR62026262"/>
</dbReference>
<dbReference type="Pfam" id="PF25475">
    <property type="entry name" value="DUF7903"/>
    <property type="match status" value="4"/>
</dbReference>
<feature type="transmembrane region" description="Helical" evidence="1">
    <location>
        <begin position="742"/>
        <end position="765"/>
    </location>
</feature>
<evidence type="ECO:0000313" key="3">
    <source>
        <dbReference type="EnsemblPlants" id="AUR62026262-RA:cds"/>
    </source>
</evidence>
<dbReference type="InterPro" id="IPR057225">
    <property type="entry name" value="DUF7903"/>
</dbReference>
<reference evidence="3" key="2">
    <citation type="submission" date="2021-03" db="UniProtKB">
        <authorList>
            <consortium name="EnsemblPlants"/>
        </authorList>
    </citation>
    <scope>IDENTIFICATION</scope>
</reference>
<keyword evidence="1" id="KW-1133">Transmembrane helix</keyword>
<accession>A0A803MAZ5</accession>
<feature type="transmembrane region" description="Helical" evidence="1">
    <location>
        <begin position="772"/>
        <end position="794"/>
    </location>
</feature>
<feature type="domain" description="DUF7903" evidence="2">
    <location>
        <begin position="429"/>
        <end position="486"/>
    </location>
</feature>
<evidence type="ECO:0000259" key="2">
    <source>
        <dbReference type="Pfam" id="PF25475"/>
    </source>
</evidence>
<reference evidence="3" key="1">
    <citation type="journal article" date="2017" name="Nature">
        <title>The genome of Chenopodium quinoa.</title>
        <authorList>
            <person name="Jarvis D.E."/>
            <person name="Ho Y.S."/>
            <person name="Lightfoot D.J."/>
            <person name="Schmoeckel S.M."/>
            <person name="Li B."/>
            <person name="Borm T.J.A."/>
            <person name="Ohyanagi H."/>
            <person name="Mineta K."/>
            <person name="Michell C.T."/>
            <person name="Saber N."/>
            <person name="Kharbatia N.M."/>
            <person name="Rupper R.R."/>
            <person name="Sharp A.R."/>
            <person name="Dally N."/>
            <person name="Boughton B.A."/>
            <person name="Woo Y.H."/>
            <person name="Gao G."/>
            <person name="Schijlen E.G.W.M."/>
            <person name="Guo X."/>
            <person name="Momin A.A."/>
            <person name="Negrao S."/>
            <person name="Al-Babili S."/>
            <person name="Gehring C."/>
            <person name="Roessner U."/>
            <person name="Jung C."/>
            <person name="Murphy K."/>
            <person name="Arold S.T."/>
            <person name="Gojobori T."/>
            <person name="van der Linden C.G."/>
            <person name="van Loo E.N."/>
            <person name="Jellen E.N."/>
            <person name="Maughan P.J."/>
            <person name="Tester M."/>
        </authorList>
    </citation>
    <scope>NUCLEOTIDE SEQUENCE [LARGE SCALE GENOMIC DNA]</scope>
    <source>
        <strain evidence="3">cv. PI 614886</strain>
    </source>
</reference>
<dbReference type="PANTHER" id="PTHR36007:SF2">
    <property type="entry name" value="TRANSPORT PROTEIN-RELATED"/>
    <property type="match status" value="1"/>
</dbReference>
<dbReference type="PANTHER" id="PTHR36007">
    <property type="entry name" value="TRANSPORT PROTEIN-RELATED"/>
    <property type="match status" value="1"/>
</dbReference>
<feature type="domain" description="DUF7903" evidence="2">
    <location>
        <begin position="261"/>
        <end position="316"/>
    </location>
</feature>
<name>A0A803MAZ5_CHEQI</name>
<feature type="domain" description="DUF7903" evidence="2">
    <location>
        <begin position="60"/>
        <end position="118"/>
    </location>
</feature>
<dbReference type="GO" id="GO:0009507">
    <property type="term" value="C:chloroplast"/>
    <property type="evidence" value="ECO:0007669"/>
    <property type="project" value="TreeGrafter"/>
</dbReference>
<feature type="transmembrane region" description="Helical" evidence="1">
    <location>
        <begin position="800"/>
        <end position="819"/>
    </location>
</feature>